<sequence>MKTILLFVVCLFFSCKKEQKNNSELEKNNLDKCFNRIEKINLINEILKTENIQTYLHLDIEERNPVRIIKNDFFFELDSFLIDNYRYVKIVDSLPYNKLKLQLEINPTDSCQFSRGNFIFYSPIENAEVNGDIELKDSVWTISVIRDIEF</sequence>
<name>A0ABU7IZJ0_9FLAO</name>
<dbReference type="EMBL" id="JAZDDG010000011">
    <property type="protein sequence ID" value="MEE1978253.1"/>
    <property type="molecule type" value="Genomic_DNA"/>
</dbReference>
<protein>
    <recommendedName>
        <fullName evidence="3">Lipoprotein</fullName>
    </recommendedName>
</protein>
<reference evidence="1 2" key="1">
    <citation type="submission" date="2024-01" db="EMBL/GenBank/DDBJ databases">
        <title>Maribacter spp. originated from different algae showed divergent polysaccharides utilization ability.</title>
        <authorList>
            <person name="Wang H."/>
            <person name="Wu Y."/>
        </authorList>
    </citation>
    <scope>NUCLEOTIDE SEQUENCE [LARGE SCALE GENOMIC DNA]</scope>
    <source>
        <strain evidence="1 2">PR1</strain>
    </source>
</reference>
<accession>A0ABU7IZJ0</accession>
<evidence type="ECO:0000313" key="2">
    <source>
        <dbReference type="Proteomes" id="UP001356308"/>
    </source>
</evidence>
<gene>
    <name evidence="1" type="ORF">V1I91_19410</name>
</gene>
<dbReference type="RefSeq" id="WP_272652904.1">
    <property type="nucleotide sequence ID" value="NZ_JAZDDG010000011.1"/>
</dbReference>
<dbReference type="Proteomes" id="UP001356308">
    <property type="component" value="Unassembled WGS sequence"/>
</dbReference>
<organism evidence="1 2">
    <name type="scientific">Maribacter cobaltidurans</name>
    <dbReference type="NCBI Taxonomy" id="1178778"/>
    <lineage>
        <taxon>Bacteria</taxon>
        <taxon>Pseudomonadati</taxon>
        <taxon>Bacteroidota</taxon>
        <taxon>Flavobacteriia</taxon>
        <taxon>Flavobacteriales</taxon>
        <taxon>Flavobacteriaceae</taxon>
        <taxon>Maribacter</taxon>
    </lineage>
</organism>
<proteinExistence type="predicted"/>
<evidence type="ECO:0000313" key="1">
    <source>
        <dbReference type="EMBL" id="MEE1978253.1"/>
    </source>
</evidence>
<dbReference type="PROSITE" id="PS51257">
    <property type="entry name" value="PROKAR_LIPOPROTEIN"/>
    <property type="match status" value="1"/>
</dbReference>
<comment type="caution">
    <text evidence="1">The sequence shown here is derived from an EMBL/GenBank/DDBJ whole genome shotgun (WGS) entry which is preliminary data.</text>
</comment>
<evidence type="ECO:0008006" key="3">
    <source>
        <dbReference type="Google" id="ProtNLM"/>
    </source>
</evidence>
<keyword evidence="2" id="KW-1185">Reference proteome</keyword>